<proteinExistence type="predicted"/>
<comment type="caution">
    <text evidence="3">The sequence shown here is derived from an EMBL/GenBank/DDBJ whole genome shotgun (WGS) entry which is preliminary data.</text>
</comment>
<feature type="chain" id="PRO_5019365745" description="REJ domain-containing protein" evidence="2">
    <location>
        <begin position="18"/>
        <end position="175"/>
    </location>
</feature>
<protein>
    <recommendedName>
        <fullName evidence="5">REJ domain-containing protein</fullName>
    </recommendedName>
</protein>
<evidence type="ECO:0000256" key="1">
    <source>
        <dbReference type="SAM" id="MobiDB-lite"/>
    </source>
</evidence>
<keyword evidence="4" id="KW-1185">Reference proteome</keyword>
<dbReference type="InParanoid" id="A0A409YV46"/>
<accession>A0A409YV46</accession>
<feature type="compositionally biased region" description="Gly residues" evidence="1">
    <location>
        <begin position="119"/>
        <end position="128"/>
    </location>
</feature>
<name>A0A409YV46_9AGAR</name>
<evidence type="ECO:0000313" key="4">
    <source>
        <dbReference type="Proteomes" id="UP000284842"/>
    </source>
</evidence>
<dbReference type="STRING" id="181874.A0A409YV46"/>
<gene>
    <name evidence="3" type="ORF">CVT24_011597</name>
</gene>
<evidence type="ECO:0000313" key="3">
    <source>
        <dbReference type="EMBL" id="PPR06907.1"/>
    </source>
</evidence>
<feature type="compositionally biased region" description="Low complexity" evidence="1">
    <location>
        <begin position="88"/>
        <end position="114"/>
    </location>
</feature>
<dbReference type="EMBL" id="NHTK01000564">
    <property type="protein sequence ID" value="PPR06907.1"/>
    <property type="molecule type" value="Genomic_DNA"/>
</dbReference>
<feature type="signal peptide" evidence="2">
    <location>
        <begin position="1"/>
        <end position="17"/>
    </location>
</feature>
<feature type="region of interest" description="Disordered" evidence="1">
    <location>
        <begin position="21"/>
        <end position="48"/>
    </location>
</feature>
<reference evidence="3 4" key="1">
    <citation type="journal article" date="2018" name="Evol. Lett.">
        <title>Horizontal gene cluster transfer increased hallucinogenic mushroom diversity.</title>
        <authorList>
            <person name="Reynolds H.T."/>
            <person name="Vijayakumar V."/>
            <person name="Gluck-Thaler E."/>
            <person name="Korotkin H.B."/>
            <person name="Matheny P.B."/>
            <person name="Slot J.C."/>
        </authorList>
    </citation>
    <scope>NUCLEOTIDE SEQUENCE [LARGE SCALE GENOMIC DNA]</scope>
    <source>
        <strain evidence="3 4">2629</strain>
    </source>
</reference>
<feature type="region of interest" description="Disordered" evidence="1">
    <location>
        <begin position="88"/>
        <end position="138"/>
    </location>
</feature>
<evidence type="ECO:0000256" key="2">
    <source>
        <dbReference type="SAM" id="SignalP"/>
    </source>
</evidence>
<dbReference type="Proteomes" id="UP000284842">
    <property type="component" value="Unassembled WGS sequence"/>
</dbReference>
<evidence type="ECO:0008006" key="5">
    <source>
        <dbReference type="Google" id="ProtNLM"/>
    </source>
</evidence>
<dbReference type="AlphaFoldDB" id="A0A409YV46"/>
<sequence>MIIIQFILFFLPLLTLAQDSSSSSSSSQSAPSSASGSNSGSQSSNAPTSTQFTTILSTFVSTSVGFVSGSRQETTVVISSVLSTVVPVPTGSNGDNNTPTPSSTSTVSLPPKSTAPSVDGGGYNGGSGAPLPGAKSPNNAFGPDDNYIAAATTLTRNAFAATLIASLVAAVVLVL</sequence>
<organism evidence="3 4">
    <name type="scientific">Panaeolus cyanescens</name>
    <dbReference type="NCBI Taxonomy" id="181874"/>
    <lineage>
        <taxon>Eukaryota</taxon>
        <taxon>Fungi</taxon>
        <taxon>Dikarya</taxon>
        <taxon>Basidiomycota</taxon>
        <taxon>Agaricomycotina</taxon>
        <taxon>Agaricomycetes</taxon>
        <taxon>Agaricomycetidae</taxon>
        <taxon>Agaricales</taxon>
        <taxon>Agaricineae</taxon>
        <taxon>Galeropsidaceae</taxon>
        <taxon>Panaeolus</taxon>
    </lineage>
</organism>
<keyword evidence="2" id="KW-0732">Signal</keyword>